<organism evidence="2 3">
    <name type="scientific">Psychrobacillus soli</name>
    <dbReference type="NCBI Taxonomy" id="1543965"/>
    <lineage>
        <taxon>Bacteria</taxon>
        <taxon>Bacillati</taxon>
        <taxon>Bacillota</taxon>
        <taxon>Bacilli</taxon>
        <taxon>Bacillales</taxon>
        <taxon>Bacillaceae</taxon>
        <taxon>Psychrobacillus</taxon>
    </lineage>
</organism>
<dbReference type="EMBL" id="VDGG01000027">
    <property type="protein sequence ID" value="TQR12730.1"/>
    <property type="molecule type" value="Genomic_DNA"/>
</dbReference>
<proteinExistence type="inferred from homology"/>
<dbReference type="FunFam" id="3.10.310.10:FF:000003">
    <property type="entry name" value="Proline racemase"/>
    <property type="match status" value="1"/>
</dbReference>
<gene>
    <name evidence="2" type="ORF">FG383_13360</name>
</gene>
<comment type="similarity">
    <text evidence="1">Belongs to the proline racemase family.</text>
</comment>
<sequence>MNFTNVIQTIETHTFGEPTRVINGGLLKLKGNTVAEQRDYMNEHYQWFRNSLIQEPRGHRDMFGAVLLPPLQEGVDFGVIYMDNANFLNMCGHATIGVATAIVETGLVPITGEVTELVLETPAGLVYPRVKVENGRVSSVTFKNVPGFLEKRDVVINAGELGEIKVDISFGGNYFAWVDIEQLNEIIHVSNGSKLKAMAKVIKEEVNKVVKVQHPTKPYINHIDIVTFYGKPSIYPEATYKNVHIFSENQADRSPGGTGTTAMVSRMVGRGELEIGEEVICEGFVGGRFYGKAIEKTQLGDKEAYVTEVTGSAFITGFSNILIDPNDPFKHGFMVD</sequence>
<dbReference type="PANTHER" id="PTHR33442">
    <property type="entry name" value="TRANS-3-HYDROXY-L-PROLINE DEHYDRATASE"/>
    <property type="match status" value="1"/>
</dbReference>
<dbReference type="OrthoDB" id="181267at2"/>
<evidence type="ECO:0000256" key="1">
    <source>
        <dbReference type="ARBA" id="ARBA00007529"/>
    </source>
</evidence>
<dbReference type="PANTHER" id="PTHR33442:SF5">
    <property type="entry name" value="BIFUNCTIONAL TRANS-3-HYDROXY-L-PROLINE DEHYDRATASE_2-EPIMERASE"/>
    <property type="match status" value="1"/>
</dbReference>
<dbReference type="RefSeq" id="WP_142607893.1">
    <property type="nucleotide sequence ID" value="NZ_VDGG01000027.1"/>
</dbReference>
<dbReference type="GO" id="GO:0047580">
    <property type="term" value="F:4-hydroxyproline epimerase activity"/>
    <property type="evidence" value="ECO:0007669"/>
    <property type="project" value="TreeGrafter"/>
</dbReference>
<dbReference type="Gene3D" id="3.10.310.10">
    <property type="entry name" value="Diaminopimelate Epimerase, Chain A, domain 1"/>
    <property type="match status" value="2"/>
</dbReference>
<evidence type="ECO:0000313" key="2">
    <source>
        <dbReference type="EMBL" id="TQR12730.1"/>
    </source>
</evidence>
<dbReference type="SUPFAM" id="SSF54506">
    <property type="entry name" value="Diaminopimelate epimerase-like"/>
    <property type="match status" value="1"/>
</dbReference>
<evidence type="ECO:0000313" key="3">
    <source>
        <dbReference type="Proteomes" id="UP000318937"/>
    </source>
</evidence>
<accession>A0A544T5K2</accession>
<keyword evidence="3" id="KW-1185">Reference proteome</keyword>
<reference evidence="2 3" key="1">
    <citation type="submission" date="2019-05" db="EMBL/GenBank/DDBJ databases">
        <title>Psychrobacillus vulpis sp. nov., a new species isolated from feces of a red fox that inhabits in The Tablas de Daimiel Natural Park, Albacete, Spain.</title>
        <authorList>
            <person name="Rodriguez M."/>
            <person name="Reina J.C."/>
            <person name="Bejar V."/>
            <person name="Llamas I."/>
        </authorList>
    </citation>
    <scope>NUCLEOTIDE SEQUENCE [LARGE SCALE GENOMIC DNA]</scope>
    <source>
        <strain evidence="2 3">NHI-2</strain>
    </source>
</reference>
<dbReference type="Proteomes" id="UP000318937">
    <property type="component" value="Unassembled WGS sequence"/>
</dbReference>
<protein>
    <submittedName>
        <fullName evidence="2">Proline racemase</fullName>
    </submittedName>
</protein>
<dbReference type="InterPro" id="IPR008794">
    <property type="entry name" value="Pro_racemase_fam"/>
</dbReference>
<comment type="caution">
    <text evidence="2">The sequence shown here is derived from an EMBL/GenBank/DDBJ whole genome shotgun (WGS) entry which is preliminary data.</text>
</comment>
<dbReference type="AlphaFoldDB" id="A0A544T5K2"/>
<dbReference type="PIRSF" id="PIRSF029792">
    <property type="entry name" value="Pro_racemase"/>
    <property type="match status" value="1"/>
</dbReference>
<name>A0A544T5K2_9BACI</name>
<dbReference type="Pfam" id="PF05544">
    <property type="entry name" value="Pro_racemase"/>
    <property type="match status" value="1"/>
</dbReference>
<dbReference type="SFLD" id="SFLDS00028">
    <property type="entry name" value="Proline_Racemase"/>
    <property type="match status" value="1"/>
</dbReference>